<evidence type="ECO:0000313" key="3">
    <source>
        <dbReference type="Proteomes" id="UP001176941"/>
    </source>
</evidence>
<feature type="region of interest" description="Disordered" evidence="1">
    <location>
        <begin position="1"/>
        <end position="33"/>
    </location>
</feature>
<organism evidence="2 3">
    <name type="scientific">Rangifer tarandus platyrhynchus</name>
    <name type="common">Svalbard reindeer</name>
    <dbReference type="NCBI Taxonomy" id="3082113"/>
    <lineage>
        <taxon>Eukaryota</taxon>
        <taxon>Metazoa</taxon>
        <taxon>Chordata</taxon>
        <taxon>Craniata</taxon>
        <taxon>Vertebrata</taxon>
        <taxon>Euteleostomi</taxon>
        <taxon>Mammalia</taxon>
        <taxon>Eutheria</taxon>
        <taxon>Laurasiatheria</taxon>
        <taxon>Artiodactyla</taxon>
        <taxon>Ruminantia</taxon>
        <taxon>Pecora</taxon>
        <taxon>Cervidae</taxon>
        <taxon>Odocoileinae</taxon>
        <taxon>Rangifer</taxon>
    </lineage>
</organism>
<sequence length="107" mass="11522">MSSGSVTQPGSPRSADIPRKREGNPQGWGQALTHGNEDTTLVANLQSPRECLALAKWVSAASHKNSLSSPSPSVTSPFSNKPWVLAFVLCCCLYSIAGQQQYIRSIY</sequence>
<reference evidence="2" key="1">
    <citation type="submission" date="2023-04" db="EMBL/GenBank/DDBJ databases">
        <authorList>
            <consortium name="ELIXIR-Norway"/>
        </authorList>
    </citation>
    <scope>NUCLEOTIDE SEQUENCE [LARGE SCALE GENOMIC DNA]</scope>
</reference>
<proteinExistence type="predicted"/>
<evidence type="ECO:0000313" key="2">
    <source>
        <dbReference type="EMBL" id="CAI9154581.1"/>
    </source>
</evidence>
<name>A0ABN8Y2E1_RANTA</name>
<accession>A0ABN8Y2E1</accession>
<keyword evidence="3" id="KW-1185">Reference proteome</keyword>
<gene>
    <name evidence="2" type="ORF">MRATA1EN1_LOCUS3543</name>
</gene>
<dbReference type="Proteomes" id="UP001176941">
    <property type="component" value="Chromosome 11"/>
</dbReference>
<feature type="compositionally biased region" description="Polar residues" evidence="1">
    <location>
        <begin position="1"/>
        <end position="11"/>
    </location>
</feature>
<evidence type="ECO:0000256" key="1">
    <source>
        <dbReference type="SAM" id="MobiDB-lite"/>
    </source>
</evidence>
<protein>
    <submittedName>
        <fullName evidence="2">Uncharacterized protein</fullName>
    </submittedName>
</protein>
<dbReference type="EMBL" id="OX459947">
    <property type="protein sequence ID" value="CAI9154581.1"/>
    <property type="molecule type" value="Genomic_DNA"/>
</dbReference>